<dbReference type="STRING" id="49012.A0A0F7S378"/>
<evidence type="ECO:0000259" key="6">
    <source>
        <dbReference type="Pfam" id="PF08240"/>
    </source>
</evidence>
<evidence type="ECO:0000256" key="4">
    <source>
        <dbReference type="SAM" id="Phobius"/>
    </source>
</evidence>
<evidence type="ECO:0000256" key="3">
    <source>
        <dbReference type="ARBA" id="ARBA00022833"/>
    </source>
</evidence>
<dbReference type="Gene3D" id="3.40.50.720">
    <property type="entry name" value="NAD(P)-binding Rossmann-like Domain"/>
    <property type="match status" value="1"/>
</dbReference>
<comment type="cofactor">
    <cofactor evidence="1">
        <name>Zn(2+)</name>
        <dbReference type="ChEBI" id="CHEBI:29105"/>
    </cofactor>
</comment>
<keyword evidence="4" id="KW-0812">Transmembrane</keyword>
<evidence type="ECO:0000256" key="1">
    <source>
        <dbReference type="ARBA" id="ARBA00001947"/>
    </source>
</evidence>
<dbReference type="EMBL" id="CCFA01000858">
    <property type="protein sequence ID" value="CDW96776.1"/>
    <property type="molecule type" value="Genomic_DNA"/>
</dbReference>
<dbReference type="InterPro" id="IPR013154">
    <property type="entry name" value="ADH-like_N"/>
</dbReference>
<feature type="domain" description="Alcohol dehydrogenase-like N-terminal" evidence="6">
    <location>
        <begin position="23"/>
        <end position="56"/>
    </location>
</feature>
<keyword evidence="8" id="KW-1185">Reference proteome</keyword>
<dbReference type="GO" id="GO:0046872">
    <property type="term" value="F:metal ion binding"/>
    <property type="evidence" value="ECO:0007669"/>
    <property type="project" value="UniProtKB-KW"/>
</dbReference>
<keyword evidence="3" id="KW-0862">Zinc</keyword>
<dbReference type="AlphaFoldDB" id="A0A0F7S378"/>
<dbReference type="Pfam" id="PF08240">
    <property type="entry name" value="ADH_N"/>
    <property type="match status" value="1"/>
</dbReference>
<dbReference type="Gene3D" id="3.90.180.10">
    <property type="entry name" value="Medium-chain alcohol dehydrogenases, catalytic domain"/>
    <property type="match status" value="2"/>
</dbReference>
<dbReference type="InterPro" id="IPR013149">
    <property type="entry name" value="ADH-like_C"/>
</dbReference>
<protein>
    <recommendedName>
        <fullName evidence="9">Alcohol dehydrogenase-like C-terminal domain-containing protein</fullName>
    </recommendedName>
</protein>
<dbReference type="InterPro" id="IPR036291">
    <property type="entry name" value="NAD(P)-bd_dom_sf"/>
</dbReference>
<name>A0A0F7S378_9BASI</name>
<evidence type="ECO:0000256" key="2">
    <source>
        <dbReference type="ARBA" id="ARBA00022723"/>
    </source>
</evidence>
<accession>A0A0F7S378</accession>
<dbReference type="Proteomes" id="UP000242770">
    <property type="component" value="Unassembled WGS sequence"/>
</dbReference>
<feature type="domain" description="Alcohol dehydrogenase-like C-terminal" evidence="5">
    <location>
        <begin position="101"/>
        <end position="169"/>
    </location>
</feature>
<gene>
    <name evidence="7" type="primary">SSCI16760.1</name>
</gene>
<dbReference type="Pfam" id="PF00107">
    <property type="entry name" value="ADH_zinc_N"/>
    <property type="match status" value="1"/>
</dbReference>
<organism evidence="7 8">
    <name type="scientific">Sporisorium scitamineum</name>
    <dbReference type="NCBI Taxonomy" id="49012"/>
    <lineage>
        <taxon>Eukaryota</taxon>
        <taxon>Fungi</taxon>
        <taxon>Dikarya</taxon>
        <taxon>Basidiomycota</taxon>
        <taxon>Ustilaginomycotina</taxon>
        <taxon>Ustilaginomycetes</taxon>
        <taxon>Ustilaginales</taxon>
        <taxon>Ustilaginaceae</taxon>
        <taxon>Sporisorium</taxon>
    </lineage>
</organism>
<dbReference type="PANTHER" id="PTHR42813">
    <property type="entry name" value="ZINC-TYPE ALCOHOL DEHYDROGENASE-LIKE"/>
    <property type="match status" value="1"/>
</dbReference>
<reference evidence="8" key="1">
    <citation type="submission" date="2014-06" db="EMBL/GenBank/DDBJ databases">
        <authorList>
            <person name="Berkman P.J."/>
        </authorList>
    </citation>
    <scope>NUCLEOTIDE SEQUENCE [LARGE SCALE GENOMIC DNA]</scope>
</reference>
<sequence>MSTPTTMKAVVIQGPKQVDHSGPIPKYDFVLGHEFVSEVYETGDSIKNWRKGDKAATALNLIMLLMANIFPTSYFVANNAYTMLNEAKQKDTITVMIRCDPVGLCAITAACSFFKMVYTIDSVPECLAEVKKHGAIPLHLTNNDPVKTVKEATEGCGTDIALEVVGAGLNLYNKNLYFQFGCCPVQAVFDPAIKLLSKHHDLFRSFIQHTQPIEDALEYYKLFNQHKVLKTIFEMNHAN</sequence>
<proteinExistence type="predicted"/>
<evidence type="ECO:0000313" key="7">
    <source>
        <dbReference type="EMBL" id="CDW96776.1"/>
    </source>
</evidence>
<keyword evidence="4" id="KW-0472">Membrane</keyword>
<evidence type="ECO:0000313" key="8">
    <source>
        <dbReference type="Proteomes" id="UP000242770"/>
    </source>
</evidence>
<evidence type="ECO:0000259" key="5">
    <source>
        <dbReference type="Pfam" id="PF00107"/>
    </source>
</evidence>
<dbReference type="InterPro" id="IPR011032">
    <property type="entry name" value="GroES-like_sf"/>
</dbReference>
<evidence type="ECO:0008006" key="9">
    <source>
        <dbReference type="Google" id="ProtNLM"/>
    </source>
</evidence>
<feature type="transmembrane region" description="Helical" evidence="4">
    <location>
        <begin position="55"/>
        <end position="77"/>
    </location>
</feature>
<keyword evidence="4" id="KW-1133">Transmembrane helix</keyword>
<dbReference type="SUPFAM" id="SSF50129">
    <property type="entry name" value="GroES-like"/>
    <property type="match status" value="1"/>
</dbReference>
<dbReference type="SUPFAM" id="SSF51735">
    <property type="entry name" value="NAD(P)-binding Rossmann-fold domains"/>
    <property type="match status" value="1"/>
</dbReference>
<keyword evidence="2" id="KW-0479">Metal-binding</keyword>
<dbReference type="PANTHER" id="PTHR42813:SF2">
    <property type="entry name" value="DEHYDROGENASE, ZINC-CONTAINING, PUTATIVE (AFU_ORTHOLOGUE AFUA_2G02810)-RELATED"/>
    <property type="match status" value="1"/>
</dbReference>